<proteinExistence type="predicted"/>
<accession>A0A2K4ZG51</accession>
<evidence type="ECO:0000256" key="1">
    <source>
        <dbReference type="SAM" id="SignalP"/>
    </source>
</evidence>
<evidence type="ECO:0000313" key="2">
    <source>
        <dbReference type="EMBL" id="SOY29434.1"/>
    </source>
</evidence>
<sequence length="510" mass="56876">MKKGAWAALLIMALSLAALPPAWKKVSSGSEEIVITQEVLSGDPSAAGGITLETATHWDGHLLWETAYTIGSGEQAKSDFTFSSEEVRWNRLERKNAYVYSTAGYGSAATYSGTAVNPEDFPFPEITQAAADRTKPGETHTETVRTGDYVDLYPLDFGIDGSSVEYGGDYNENVRYLTELFHIPTGEDYMEITTEKNGEGTLIAVSSQMVSDEEASRFAIAGASAFGEAGFYYAYECENSVDGRAADRGQNSGIFYQPFGQEDGWLSVDVTEMRKVCGIPERTIPEAMLLDGENGRLYLEVRGEEAYRLCIYRLDGDIPVLTQDIPIRRNDILTEGAAAGEKIMWNENIEDYSARPVLRQIQKEGDNLLITWSDNGFAFVVREGQEEGRYNLWCNGTFPDYLEQDRKVVGEKPFPGENGCVFDGERLVLAAFEDWMSVNALVAVYREEGEIYCGLYRHSGTADEDESDLYLYENRILPQGQANWRYFWDGLTGELYREGSDTPVRPLKIS</sequence>
<dbReference type="Proteomes" id="UP000236311">
    <property type="component" value="Unassembled WGS sequence"/>
</dbReference>
<organism evidence="2 3">
    <name type="scientific">Acetatifactor muris</name>
    <dbReference type="NCBI Taxonomy" id="879566"/>
    <lineage>
        <taxon>Bacteria</taxon>
        <taxon>Bacillati</taxon>
        <taxon>Bacillota</taxon>
        <taxon>Clostridia</taxon>
        <taxon>Lachnospirales</taxon>
        <taxon>Lachnospiraceae</taxon>
        <taxon>Acetatifactor</taxon>
    </lineage>
</organism>
<gene>
    <name evidence="2" type="ORF">AMURIS_02149</name>
</gene>
<keyword evidence="1" id="KW-0732">Signal</keyword>
<dbReference type="EMBL" id="OFSM01000010">
    <property type="protein sequence ID" value="SOY29434.1"/>
    <property type="molecule type" value="Genomic_DNA"/>
</dbReference>
<feature type="chain" id="PRO_5014335712" evidence="1">
    <location>
        <begin position="25"/>
        <end position="510"/>
    </location>
</feature>
<feature type="signal peptide" evidence="1">
    <location>
        <begin position="1"/>
        <end position="24"/>
    </location>
</feature>
<dbReference type="RefSeq" id="WP_103239543.1">
    <property type="nucleotide sequence ID" value="NZ_JANJZD010000001.1"/>
</dbReference>
<name>A0A2K4ZG51_9FIRM</name>
<dbReference type="OrthoDB" id="2085815at2"/>
<evidence type="ECO:0000313" key="3">
    <source>
        <dbReference type="Proteomes" id="UP000236311"/>
    </source>
</evidence>
<keyword evidence="3" id="KW-1185">Reference proteome</keyword>
<reference evidence="2 3" key="1">
    <citation type="submission" date="2018-01" db="EMBL/GenBank/DDBJ databases">
        <authorList>
            <person name="Gaut B.S."/>
            <person name="Morton B.R."/>
            <person name="Clegg M.T."/>
            <person name="Duvall M.R."/>
        </authorList>
    </citation>
    <scope>NUCLEOTIDE SEQUENCE [LARGE SCALE GENOMIC DNA]</scope>
    <source>
        <strain evidence="2">GP69</strain>
    </source>
</reference>
<protein>
    <submittedName>
        <fullName evidence="2">Uncharacterized protein</fullName>
    </submittedName>
</protein>
<dbReference type="AlphaFoldDB" id="A0A2K4ZG51"/>